<evidence type="ECO:0000256" key="4">
    <source>
        <dbReference type="ARBA" id="ARBA00022989"/>
    </source>
</evidence>
<comment type="subcellular location">
    <subcellularLocation>
        <location evidence="1">Cell membrane</location>
        <topology evidence="1">Multi-pass membrane protein</topology>
    </subcellularLocation>
</comment>
<evidence type="ECO:0000256" key="6">
    <source>
        <dbReference type="ARBA" id="ARBA00049738"/>
    </source>
</evidence>
<proteinExistence type="predicted"/>
<gene>
    <name evidence="7" type="primary">rfbX</name>
    <name evidence="7" type="ORF">NCTC7927_02172</name>
</gene>
<dbReference type="AlphaFoldDB" id="A0A376M644"/>
<dbReference type="InterPro" id="IPR002797">
    <property type="entry name" value="Polysacc_synth"/>
</dbReference>
<reference evidence="7 8" key="1">
    <citation type="submission" date="2018-06" db="EMBL/GenBank/DDBJ databases">
        <authorList>
            <consortium name="Pathogen Informatics"/>
            <person name="Doyle S."/>
        </authorList>
    </citation>
    <scope>NUCLEOTIDE SEQUENCE [LARGE SCALE GENOMIC DNA]</scope>
    <source>
        <strain evidence="7 8">NCTC7927</strain>
    </source>
</reference>
<evidence type="ECO:0000256" key="5">
    <source>
        <dbReference type="ARBA" id="ARBA00023136"/>
    </source>
</evidence>
<keyword evidence="3" id="KW-0812">Transmembrane</keyword>
<organism evidence="7 8">
    <name type="scientific">Escherichia coli</name>
    <dbReference type="NCBI Taxonomy" id="562"/>
    <lineage>
        <taxon>Bacteria</taxon>
        <taxon>Pseudomonadati</taxon>
        <taxon>Pseudomonadota</taxon>
        <taxon>Gammaproteobacteria</taxon>
        <taxon>Enterobacterales</taxon>
        <taxon>Enterobacteriaceae</taxon>
        <taxon>Escherichia</taxon>
    </lineage>
</organism>
<evidence type="ECO:0000256" key="1">
    <source>
        <dbReference type="ARBA" id="ARBA00004651"/>
    </source>
</evidence>
<dbReference type="Pfam" id="PF01943">
    <property type="entry name" value="Polysacc_synt"/>
    <property type="match status" value="1"/>
</dbReference>
<protein>
    <recommendedName>
        <fullName evidence="6">Putative O-antigen transporter</fullName>
    </recommendedName>
</protein>
<dbReference type="CDD" id="cd13128">
    <property type="entry name" value="MATE_Wzx_like"/>
    <property type="match status" value="1"/>
</dbReference>
<dbReference type="InterPro" id="IPR050833">
    <property type="entry name" value="Poly_Biosynth_Transport"/>
</dbReference>
<dbReference type="EMBL" id="UGAK01000003">
    <property type="protein sequence ID" value="STF93407.1"/>
    <property type="molecule type" value="Genomic_DNA"/>
</dbReference>
<name>A0A376M644_ECOLX</name>
<dbReference type="PANTHER" id="PTHR30250">
    <property type="entry name" value="PST FAMILY PREDICTED COLANIC ACID TRANSPORTER"/>
    <property type="match status" value="1"/>
</dbReference>
<keyword evidence="4" id="KW-1133">Transmembrane helix</keyword>
<evidence type="ECO:0000256" key="2">
    <source>
        <dbReference type="ARBA" id="ARBA00022475"/>
    </source>
</evidence>
<dbReference type="PANTHER" id="PTHR30250:SF11">
    <property type="entry name" value="O-ANTIGEN TRANSPORTER-RELATED"/>
    <property type="match status" value="1"/>
</dbReference>
<accession>A0A376M644</accession>
<keyword evidence="2" id="KW-1003">Cell membrane</keyword>
<dbReference type="GO" id="GO:0005886">
    <property type="term" value="C:plasma membrane"/>
    <property type="evidence" value="ECO:0007669"/>
    <property type="project" value="UniProtKB-SubCell"/>
</dbReference>
<evidence type="ECO:0000313" key="7">
    <source>
        <dbReference type="EMBL" id="STF93407.1"/>
    </source>
</evidence>
<keyword evidence="5" id="KW-0472">Membrane</keyword>
<evidence type="ECO:0000256" key="3">
    <source>
        <dbReference type="ARBA" id="ARBA00022692"/>
    </source>
</evidence>
<evidence type="ECO:0000313" key="8">
    <source>
        <dbReference type="Proteomes" id="UP000254043"/>
    </source>
</evidence>
<sequence length="396" mass="43989">MNYIIPLITLPYLVHKLGPESYGILGFSLALIQYFTRLTDYGFNLSATKEIASNKNINDVSKVYWSILCCKLILLVISAVILGLAIHLNGFLSTNKIVVWCSFIALFGSLLFPIWLFQGLERMGGIAISNISARIISVPFIFIFVSQPKDLWIAALITSLTTILSGLFAMLFIVKYKMIKFRRISVTDITFQFKSGFHIFVSTNAVSVYTTSVPVILGLISGPIAVGYFVAADKLRMALQGLITPISQAVYPRIIYLIRNNKEQSILFVKRLFVIQALLTLFITVTLIFVAPFIVRQLYSVTYSNSILILQVLAPTIFLTGISNILGTQVLLTHGYNKIFARIVIIAALTSLIIIFPLVLMYSEIGAAISIVITEIIVVLLMMIAIIRLKINPFAG</sequence>
<dbReference type="Proteomes" id="UP000254043">
    <property type="component" value="Unassembled WGS sequence"/>
</dbReference>